<evidence type="ECO:0000313" key="11">
    <source>
        <dbReference type="EMBL" id="PKK67134.1"/>
    </source>
</evidence>
<evidence type="ECO:0000313" key="9">
    <source>
        <dbReference type="EMBL" id="PKC16655.1"/>
    </source>
</evidence>
<dbReference type="VEuPathDB" id="FungiDB:RhiirFUN_025099"/>
<dbReference type="PANTHER" id="PTHR24296">
    <property type="entry name" value="CYTOCHROME P450"/>
    <property type="match status" value="1"/>
</dbReference>
<reference evidence="8" key="5">
    <citation type="submission" date="2020-05" db="EMBL/GenBank/DDBJ databases">
        <authorList>
            <person name="Rincon C."/>
            <person name="Sanders R I."/>
            <person name="Robbins C."/>
            <person name="Chaturvedi A."/>
        </authorList>
    </citation>
    <scope>NUCLEOTIDE SEQUENCE</scope>
    <source>
        <strain evidence="8">CHB12</strain>
    </source>
</reference>
<dbReference type="PRINTS" id="PR00463">
    <property type="entry name" value="EP450I"/>
</dbReference>
<dbReference type="PRINTS" id="PR00385">
    <property type="entry name" value="P450"/>
</dbReference>
<keyword evidence="7" id="KW-0472">Membrane</keyword>
<dbReference type="EMBL" id="LLXJ01000040">
    <property type="protein sequence ID" value="PKC16655.1"/>
    <property type="molecule type" value="Genomic_DNA"/>
</dbReference>
<evidence type="ECO:0000313" key="14">
    <source>
        <dbReference type="Proteomes" id="UP000233469"/>
    </source>
</evidence>
<comment type="similarity">
    <text evidence="1 6">Belongs to the cytochrome P450 family.</text>
</comment>
<organism evidence="8 15">
    <name type="scientific">Rhizophagus irregularis</name>
    <dbReference type="NCBI Taxonomy" id="588596"/>
    <lineage>
        <taxon>Eukaryota</taxon>
        <taxon>Fungi</taxon>
        <taxon>Fungi incertae sedis</taxon>
        <taxon>Mucoromycota</taxon>
        <taxon>Glomeromycotina</taxon>
        <taxon>Glomeromycetes</taxon>
        <taxon>Glomerales</taxon>
        <taxon>Glomeraceae</taxon>
        <taxon>Rhizophagus</taxon>
    </lineage>
</organism>
<dbReference type="Proteomes" id="UP000233469">
    <property type="component" value="Unassembled WGS sequence"/>
</dbReference>
<evidence type="ECO:0000256" key="4">
    <source>
        <dbReference type="ARBA" id="ARBA00023004"/>
    </source>
</evidence>
<sequence length="498" mass="57442">MISIITSIFIILLGILLYLIIKYPDRSIGTNARPDLTGPKGLPLIGNLFKIREKGLTKFMYDVLMIYGPIATFTFPGLGRFITINDPESIEYVMKTNFDNYIKTPGSRIRLLDLLGDGIFNVNGQMWKFQRKLASHLFYGKNFREIICVVFEEETKNFLKIMEKKVNSGEIFDLQELFYRFTLNSFGKITFGLDFDCLTNIKNPVKFAVAFDLAQTITNKRVTNPYLWRCNEMFTDEGHKIREACKYLSDFAYDIIRKRRSNPEYLKNPKDILNLFMNAEYENGEKLTDKELKDIIINLIIAGRDTTAQELAWMMYNVMVNPNVEGKLVEEVNSLLSEDNPIPKYDDIKQFEYTQATFYETLRLHPAVPISIKLCLKDDMLPNGTPIYAGELVNWSSWATGRDERIWGENAKIFSPERFLNSEDGLKPSQYKFTSFNCGPRLCLGQNFATIEAMTLATSLLRIYKFERIPGQKSPPDFGVSITLPMKDPLLVKVHRRN</sequence>
<dbReference type="EMBL" id="LLXH01000112">
    <property type="protein sequence ID" value="PKC72810.1"/>
    <property type="molecule type" value="Genomic_DNA"/>
</dbReference>
<dbReference type="GO" id="GO:0004497">
    <property type="term" value="F:monooxygenase activity"/>
    <property type="evidence" value="ECO:0007669"/>
    <property type="project" value="UniProtKB-KW"/>
</dbReference>
<keyword evidence="7" id="KW-1133">Transmembrane helix</keyword>
<dbReference type="SUPFAM" id="SSF48264">
    <property type="entry name" value="Cytochrome P450"/>
    <property type="match status" value="1"/>
</dbReference>
<gene>
    <name evidence="8" type="ORF">CHRIB12_LOCUS20526</name>
    <name evidence="10" type="ORF">RhiirA1_489913</name>
    <name evidence="9" type="ORF">RhiirA5_471765</name>
    <name evidence="11" type="ORF">RhiirC2_806063</name>
</gene>
<feature type="transmembrane region" description="Helical" evidence="7">
    <location>
        <begin position="6"/>
        <end position="23"/>
    </location>
</feature>
<dbReference type="EMBL" id="LLXL01001003">
    <property type="protein sequence ID" value="PKK67134.1"/>
    <property type="molecule type" value="Genomic_DNA"/>
</dbReference>
<dbReference type="VEuPathDB" id="FungiDB:RhiirA1_489913"/>
<dbReference type="Pfam" id="PF00067">
    <property type="entry name" value="p450"/>
    <property type="match status" value="1"/>
</dbReference>
<dbReference type="InterPro" id="IPR017972">
    <property type="entry name" value="Cyt_P450_CS"/>
</dbReference>
<evidence type="ECO:0000256" key="7">
    <source>
        <dbReference type="SAM" id="Phobius"/>
    </source>
</evidence>
<dbReference type="VEuPathDB" id="FungiDB:FUN_025687"/>
<feature type="binding site" description="axial binding residue" evidence="5">
    <location>
        <position position="443"/>
    </location>
    <ligand>
        <name>heme</name>
        <dbReference type="ChEBI" id="CHEBI:30413"/>
    </ligand>
    <ligandPart>
        <name>Fe</name>
        <dbReference type="ChEBI" id="CHEBI:18248"/>
    </ligandPart>
</feature>
<evidence type="ECO:0000313" key="10">
    <source>
        <dbReference type="EMBL" id="PKC72810.1"/>
    </source>
</evidence>
<keyword evidence="4 5" id="KW-0408">Iron</keyword>
<dbReference type="Gene3D" id="1.10.630.10">
    <property type="entry name" value="Cytochrome P450"/>
    <property type="match status" value="1"/>
</dbReference>
<dbReference type="Proteomes" id="UP000232722">
    <property type="component" value="Unassembled WGS sequence"/>
</dbReference>
<dbReference type="InterPro" id="IPR036396">
    <property type="entry name" value="Cyt_P450_sf"/>
</dbReference>
<comment type="cofactor">
    <cofactor evidence="5">
        <name>heme</name>
        <dbReference type="ChEBI" id="CHEBI:30413"/>
    </cofactor>
</comment>
<keyword evidence="7" id="KW-0812">Transmembrane</keyword>
<dbReference type="GO" id="GO:0005506">
    <property type="term" value="F:iron ion binding"/>
    <property type="evidence" value="ECO:0007669"/>
    <property type="project" value="InterPro"/>
</dbReference>
<evidence type="ECO:0000256" key="5">
    <source>
        <dbReference type="PIRSR" id="PIRSR602401-1"/>
    </source>
</evidence>
<evidence type="ECO:0000256" key="1">
    <source>
        <dbReference type="ARBA" id="ARBA00010617"/>
    </source>
</evidence>
<name>A0A2I1DWT4_9GLOM</name>
<evidence type="ECO:0000256" key="6">
    <source>
        <dbReference type="RuleBase" id="RU000461"/>
    </source>
</evidence>
<dbReference type="GO" id="GO:0020037">
    <property type="term" value="F:heme binding"/>
    <property type="evidence" value="ECO:0007669"/>
    <property type="project" value="InterPro"/>
</dbReference>
<keyword evidence="6" id="KW-0503">Monooxygenase</keyword>
<reference evidence="13 14" key="1">
    <citation type="submission" date="2016-04" db="EMBL/GenBank/DDBJ databases">
        <title>Genome analyses suggest a sexual origin of heterokaryosis in a supposedly ancient asexual fungus.</title>
        <authorList>
            <person name="Ropars J."/>
            <person name="Sedzielewska K."/>
            <person name="Noel J."/>
            <person name="Charron P."/>
            <person name="Farinelli L."/>
            <person name="Marton T."/>
            <person name="Kruger M."/>
            <person name="Pelin A."/>
            <person name="Brachmann A."/>
            <person name="Corradi N."/>
        </authorList>
    </citation>
    <scope>NUCLEOTIDE SEQUENCE [LARGE SCALE GENOMIC DNA]</scope>
    <source>
        <strain evidence="9 13">A5</strain>
        <strain evidence="11 14">C2</strain>
    </source>
</reference>
<reference evidence="10 12" key="4">
    <citation type="submission" date="2017-10" db="EMBL/GenBank/DDBJ databases">
        <title>Genome analyses suggest a sexual origin of heterokaryosis in a supposedly ancient asexual fungus.</title>
        <authorList>
            <person name="Corradi N."/>
            <person name="Sedzielewska K."/>
            <person name="Noel J."/>
            <person name="Charron P."/>
            <person name="Farinelli L."/>
            <person name="Marton T."/>
            <person name="Kruger M."/>
            <person name="Pelin A."/>
            <person name="Brachmann A."/>
            <person name="Corradi N."/>
        </authorList>
    </citation>
    <scope>NUCLEOTIDE SEQUENCE [LARGE SCALE GENOMIC DNA]</scope>
    <source>
        <strain evidence="10 12">A1</strain>
    </source>
</reference>
<keyword evidence="5 6" id="KW-0349">Heme</keyword>
<dbReference type="PROSITE" id="PS00086">
    <property type="entry name" value="CYTOCHROME_P450"/>
    <property type="match status" value="1"/>
</dbReference>
<comment type="caution">
    <text evidence="8">The sequence shown here is derived from an EMBL/GenBank/DDBJ whole genome shotgun (WGS) entry which is preliminary data.</text>
</comment>
<proteinExistence type="inferred from homology"/>
<keyword evidence="2 5" id="KW-0479">Metal-binding</keyword>
<feature type="transmembrane region" description="Helical" evidence="7">
    <location>
        <begin position="59"/>
        <end position="79"/>
    </location>
</feature>
<reference evidence="12 14" key="3">
    <citation type="submission" date="2017-10" db="EMBL/GenBank/DDBJ databases">
        <title>Extensive intraspecific genome diversity in a model arbuscular mycorrhizal fungus.</title>
        <authorList>
            <person name="Chen E.C.H."/>
            <person name="Morin E."/>
            <person name="Baudet D."/>
            <person name="Noel J."/>
            <person name="Ndikumana S."/>
            <person name="Charron P."/>
            <person name="St-Onge C."/>
            <person name="Giorgi J."/>
            <person name="Grigoriev I.V."/>
            <person name="Roux C."/>
            <person name="Martin F.M."/>
            <person name="Corradi N."/>
        </authorList>
    </citation>
    <scope>NUCLEOTIDE SEQUENCE [LARGE SCALE GENOMIC DNA]</scope>
    <source>
        <strain evidence="10 12">A1</strain>
        <strain evidence="11 14">C2</strain>
    </source>
</reference>
<dbReference type="InterPro" id="IPR001128">
    <property type="entry name" value="Cyt_P450"/>
</dbReference>
<dbReference type="InterPro" id="IPR002401">
    <property type="entry name" value="Cyt_P450_E_grp-I"/>
</dbReference>
<dbReference type="GO" id="GO:0016705">
    <property type="term" value="F:oxidoreductase activity, acting on paired donors, with incorporation or reduction of molecular oxygen"/>
    <property type="evidence" value="ECO:0007669"/>
    <property type="project" value="InterPro"/>
</dbReference>
<dbReference type="Proteomes" id="UP000684084">
    <property type="component" value="Unassembled WGS sequence"/>
</dbReference>
<evidence type="ECO:0000256" key="2">
    <source>
        <dbReference type="ARBA" id="ARBA00022723"/>
    </source>
</evidence>
<accession>A0A2I1DWT4</accession>
<protein>
    <submittedName>
        <fullName evidence="9">Cytochrome P450</fullName>
    </submittedName>
</protein>
<keyword evidence="3 6" id="KW-0560">Oxidoreductase</keyword>
<dbReference type="Proteomes" id="UP000232688">
    <property type="component" value="Unassembled WGS sequence"/>
</dbReference>
<evidence type="ECO:0000313" key="12">
    <source>
        <dbReference type="Proteomes" id="UP000232688"/>
    </source>
</evidence>
<evidence type="ECO:0000313" key="8">
    <source>
        <dbReference type="EMBL" id="CAB5388239.1"/>
    </source>
</evidence>
<evidence type="ECO:0000256" key="3">
    <source>
        <dbReference type="ARBA" id="ARBA00023002"/>
    </source>
</evidence>
<evidence type="ECO:0000313" key="15">
    <source>
        <dbReference type="Proteomes" id="UP000684084"/>
    </source>
</evidence>
<dbReference type="AlphaFoldDB" id="A0A2I1DWT4"/>
<dbReference type="OrthoDB" id="1470350at2759"/>
<evidence type="ECO:0000313" key="13">
    <source>
        <dbReference type="Proteomes" id="UP000232722"/>
    </source>
</evidence>
<reference evidence="9 13" key="2">
    <citation type="submission" date="2017-09" db="EMBL/GenBank/DDBJ databases">
        <title>Extensive intraspecific genome diversity in a model arbuscular mycorrhizal fungus.</title>
        <authorList>
            <person name="Chen E.C."/>
            <person name="Morin E."/>
            <person name="Beaudet D."/>
            <person name="Noel J."/>
            <person name="Ndikumana S."/>
            <person name="Charron P."/>
            <person name="St-Onge C."/>
            <person name="Giorgi J."/>
            <person name="Grigoriev I.V."/>
            <person name="Roux C."/>
            <person name="Martin F.M."/>
            <person name="Corradi N."/>
        </authorList>
    </citation>
    <scope>NUCLEOTIDE SEQUENCE [LARGE SCALE GENOMIC DNA]</scope>
    <source>
        <strain evidence="9 13">A5</strain>
    </source>
</reference>
<dbReference type="EMBL" id="CAGKOT010000060">
    <property type="protein sequence ID" value="CAB5388239.1"/>
    <property type="molecule type" value="Genomic_DNA"/>
</dbReference>
<dbReference type="GO" id="GO:0006629">
    <property type="term" value="P:lipid metabolic process"/>
    <property type="evidence" value="ECO:0007669"/>
    <property type="project" value="UniProtKB-ARBA"/>
</dbReference>